<comment type="similarity">
    <text evidence="3">Belongs to the EIF-2B alpha/beta/delta subunits family. MtnA subfamily.</text>
</comment>
<sequence>MDYDTVSLDDENSAVVIIDQTKLPSSIEIISLKTAKEIWDAIYLLQVRGAPAIGVAAAYGIYVLAKGIDTDDYEKFCGEFIKQKEYLDSSRPTAVNLSWALNRMEQIVLKNADKPVAQIKQLLKEEAVEIQEEDIRVCRSIGEYGLTLVKPGDGILTHCNAGKLAASKYGTATAPIYLGQEKGYGFRVFADETRPLLQGARLTAFELYSSGVDVTLICDNMSASVMQKGWVNAVFVGCDRVAANGDTANKIGTSVVAAVAKQYNVPVYICAPTSTIDMNTPDGAHIQIEQRKPEEVTEMWYKEPMAPKGVKVYNPAFDVTDHSLIAGIVTEYGIARAPYTESLKEIFAKKEAASR</sequence>
<evidence type="ECO:0000256" key="1">
    <source>
        <dbReference type="ARBA" id="ARBA00023235"/>
    </source>
</evidence>
<organism evidence="4 5">
    <name type="scientific">Candidatus Eubacterium avistercoris</name>
    <dbReference type="NCBI Taxonomy" id="2838567"/>
    <lineage>
        <taxon>Bacteria</taxon>
        <taxon>Bacillati</taxon>
        <taxon>Bacillota</taxon>
        <taxon>Clostridia</taxon>
        <taxon>Eubacteriales</taxon>
        <taxon>Eubacteriaceae</taxon>
        <taxon>Eubacterium</taxon>
    </lineage>
</organism>
<feature type="site" description="Transition state stabilizer" evidence="3">
    <location>
        <position position="159"/>
    </location>
</feature>
<dbReference type="SUPFAM" id="SSF100950">
    <property type="entry name" value="NagB/RpiA/CoA transferase-like"/>
    <property type="match status" value="1"/>
</dbReference>
<feature type="binding site" evidence="3">
    <location>
        <begin position="48"/>
        <end position="50"/>
    </location>
    <ligand>
        <name>substrate</name>
    </ligand>
</feature>
<dbReference type="PANTHER" id="PTHR43475">
    <property type="entry name" value="METHYLTHIORIBOSE-1-PHOSPHATE ISOMERASE"/>
    <property type="match status" value="1"/>
</dbReference>
<dbReference type="EC" id="5.3.1.23" evidence="3"/>
<evidence type="ECO:0000313" key="5">
    <source>
        <dbReference type="Proteomes" id="UP000824024"/>
    </source>
</evidence>
<reference evidence="4" key="2">
    <citation type="submission" date="2021-04" db="EMBL/GenBank/DDBJ databases">
        <authorList>
            <person name="Gilroy R."/>
        </authorList>
    </citation>
    <scope>NUCLEOTIDE SEQUENCE</scope>
    <source>
        <strain evidence="4">CHK192-9172</strain>
    </source>
</reference>
<dbReference type="GO" id="GO:0046523">
    <property type="term" value="F:S-methyl-5-thioribose-1-phosphate isomerase activity"/>
    <property type="evidence" value="ECO:0007669"/>
    <property type="project" value="UniProtKB-UniRule"/>
</dbReference>
<gene>
    <name evidence="3 4" type="primary">mtnA</name>
    <name evidence="4" type="ORF">IAA08_04990</name>
</gene>
<dbReference type="GO" id="GO:0019509">
    <property type="term" value="P:L-methionine salvage from methylthioadenosine"/>
    <property type="evidence" value="ECO:0007669"/>
    <property type="project" value="UniProtKB-UniRule"/>
</dbReference>
<dbReference type="AlphaFoldDB" id="A0A9D2D2G7"/>
<comment type="function">
    <text evidence="3">Catalyzes the interconversion of methylthioribose-1-phosphate (MTR-1-P) into methylthioribulose-1-phosphate (MTRu-1-P).</text>
</comment>
<dbReference type="FunFam" id="1.20.120.420:FF:000003">
    <property type="entry name" value="Methylthioribose-1-phosphate isomerase"/>
    <property type="match status" value="1"/>
</dbReference>
<dbReference type="HAMAP" id="MF_01678">
    <property type="entry name" value="Salvage_MtnA"/>
    <property type="match status" value="1"/>
</dbReference>
<evidence type="ECO:0000256" key="2">
    <source>
        <dbReference type="ARBA" id="ARBA00052401"/>
    </source>
</evidence>
<feature type="binding site" evidence="3">
    <location>
        <position position="198"/>
    </location>
    <ligand>
        <name>substrate</name>
    </ligand>
</feature>
<comment type="catalytic activity">
    <reaction evidence="2 3">
        <text>5-(methylsulfanyl)-alpha-D-ribose 1-phosphate = 5-(methylsulfanyl)-D-ribulose 1-phosphate</text>
        <dbReference type="Rhea" id="RHEA:19989"/>
        <dbReference type="ChEBI" id="CHEBI:58533"/>
        <dbReference type="ChEBI" id="CHEBI:58548"/>
        <dbReference type="EC" id="5.3.1.23"/>
    </reaction>
</comment>
<dbReference type="Gene3D" id="3.40.50.10470">
    <property type="entry name" value="Translation initiation factor eif-2b, domain 2"/>
    <property type="match status" value="1"/>
</dbReference>
<dbReference type="PANTHER" id="PTHR43475:SF1">
    <property type="entry name" value="METHYLTHIORIBOSE-1-PHOSPHATE ISOMERASE"/>
    <property type="match status" value="1"/>
</dbReference>
<dbReference type="EMBL" id="DXCH01000141">
    <property type="protein sequence ID" value="HIZ07275.1"/>
    <property type="molecule type" value="Genomic_DNA"/>
</dbReference>
<dbReference type="NCBIfam" id="TIGR00524">
    <property type="entry name" value="eIF-2B_rel"/>
    <property type="match status" value="1"/>
</dbReference>
<keyword evidence="3" id="KW-0486">Methionine biosynthesis</keyword>
<feature type="binding site" evidence="3">
    <location>
        <begin position="249"/>
        <end position="250"/>
    </location>
    <ligand>
        <name>substrate</name>
    </ligand>
</feature>
<accession>A0A9D2D2G7</accession>
<dbReference type="InterPro" id="IPR037171">
    <property type="entry name" value="NagB/RpiA_transferase-like"/>
</dbReference>
<feature type="active site" description="Proton donor" evidence="3">
    <location>
        <position position="239"/>
    </location>
</feature>
<keyword evidence="1 3" id="KW-0413">Isomerase</keyword>
<comment type="pathway">
    <text evidence="3">Amino-acid biosynthesis; L-methionine biosynthesis via salvage pathway; L-methionine from S-methyl-5-thio-alpha-D-ribose 1-phosphate: step 1/6.</text>
</comment>
<dbReference type="NCBIfam" id="NF004326">
    <property type="entry name" value="PRK05720.1"/>
    <property type="match status" value="1"/>
</dbReference>
<name>A0A9D2D2G7_9FIRM</name>
<dbReference type="NCBIfam" id="TIGR00512">
    <property type="entry name" value="salvage_mtnA"/>
    <property type="match status" value="1"/>
</dbReference>
<dbReference type="InterPro" id="IPR000649">
    <property type="entry name" value="IF-2B-related"/>
</dbReference>
<dbReference type="Proteomes" id="UP000824024">
    <property type="component" value="Unassembled WGS sequence"/>
</dbReference>
<keyword evidence="3" id="KW-0028">Amino-acid biosynthesis</keyword>
<dbReference type="InterPro" id="IPR005251">
    <property type="entry name" value="IF-M1Pi"/>
</dbReference>
<dbReference type="InterPro" id="IPR011559">
    <property type="entry name" value="Initiation_fac_2B_a/b/d"/>
</dbReference>
<reference evidence="4" key="1">
    <citation type="journal article" date="2021" name="PeerJ">
        <title>Extensive microbial diversity within the chicken gut microbiome revealed by metagenomics and culture.</title>
        <authorList>
            <person name="Gilroy R."/>
            <person name="Ravi A."/>
            <person name="Getino M."/>
            <person name="Pursley I."/>
            <person name="Horton D.L."/>
            <person name="Alikhan N.F."/>
            <person name="Baker D."/>
            <person name="Gharbi K."/>
            <person name="Hall N."/>
            <person name="Watson M."/>
            <person name="Adriaenssens E.M."/>
            <person name="Foster-Nyarko E."/>
            <person name="Jarju S."/>
            <person name="Secka A."/>
            <person name="Antonio M."/>
            <person name="Oren A."/>
            <person name="Chaudhuri R.R."/>
            <person name="La Ragione R."/>
            <person name="Hildebrand F."/>
            <person name="Pallen M.J."/>
        </authorList>
    </citation>
    <scope>NUCLEOTIDE SEQUENCE</scope>
    <source>
        <strain evidence="4">CHK192-9172</strain>
    </source>
</reference>
<dbReference type="Pfam" id="PF01008">
    <property type="entry name" value="IF-2B"/>
    <property type="match status" value="1"/>
</dbReference>
<feature type="binding site" evidence="3">
    <location>
        <position position="91"/>
    </location>
    <ligand>
        <name>substrate</name>
    </ligand>
</feature>
<protein>
    <recommendedName>
        <fullName evidence="3">Methylthioribose-1-phosphate isomerase</fullName>
        <shortName evidence="3">M1Pi</shortName>
        <shortName evidence="3">MTR-1-P isomerase</shortName>
        <ecNumber evidence="3">5.3.1.23</ecNumber>
    </recommendedName>
    <alternativeName>
        <fullName evidence="3">S-methyl-5-thioribose-1-phosphate isomerase</fullName>
    </alternativeName>
</protein>
<dbReference type="FunFam" id="3.40.50.10470:FF:000006">
    <property type="entry name" value="Methylthioribose-1-phosphate isomerase"/>
    <property type="match status" value="1"/>
</dbReference>
<dbReference type="InterPro" id="IPR027363">
    <property type="entry name" value="M1Pi_N"/>
</dbReference>
<evidence type="ECO:0000256" key="3">
    <source>
        <dbReference type="HAMAP-Rule" id="MF_01678"/>
    </source>
</evidence>
<evidence type="ECO:0000313" key="4">
    <source>
        <dbReference type="EMBL" id="HIZ07275.1"/>
    </source>
</evidence>
<dbReference type="Gene3D" id="1.20.120.420">
    <property type="entry name" value="translation initiation factor eif-2b, domain 1"/>
    <property type="match status" value="1"/>
</dbReference>
<proteinExistence type="inferred from homology"/>
<comment type="caution">
    <text evidence="4">The sequence shown here is derived from an EMBL/GenBank/DDBJ whole genome shotgun (WGS) entry which is preliminary data.</text>
</comment>
<dbReference type="InterPro" id="IPR042529">
    <property type="entry name" value="IF_2B-like_C"/>
</dbReference>